<dbReference type="RefSeq" id="WP_102365363.1">
    <property type="nucleotide sequence ID" value="NZ_CP020991.1"/>
</dbReference>
<evidence type="ECO:0000313" key="2">
    <source>
        <dbReference type="EMBL" id="AUO19136.1"/>
    </source>
</evidence>
<name>A0A2K9P1J1_9FIRM</name>
<keyword evidence="3" id="KW-1185">Reference proteome</keyword>
<evidence type="ECO:0000256" key="1">
    <source>
        <dbReference type="SAM" id="Phobius"/>
    </source>
</evidence>
<accession>A0A2K9P1J1</accession>
<dbReference type="EMBL" id="CP020991">
    <property type="protein sequence ID" value="AUO19136.1"/>
    <property type="molecule type" value="Genomic_DNA"/>
</dbReference>
<dbReference type="KEGG" id="mpec:B9O19_00965"/>
<proteinExistence type="predicted"/>
<sequence>MVNIQEEISSRKVGNALYFDYRRFFGMLSVWLVCAIFSFFPLILRPMFTNVAETMDIGYWIMVFSDNDVLYLVVAISVVAVGMSILIGKRNSVAVYLIAVLEVVGIFLAMMGYLMLEGDPVLFGETVYKINIWAVTISVVLAFVLFLSVSFRVREGAEK</sequence>
<feature type="transmembrane region" description="Helical" evidence="1">
    <location>
        <begin position="69"/>
        <end position="87"/>
    </location>
</feature>
<keyword evidence="1" id="KW-0812">Transmembrane</keyword>
<dbReference type="GeneID" id="98062379"/>
<reference evidence="2 3" key="1">
    <citation type="submission" date="2017-04" db="EMBL/GenBank/DDBJ databases">
        <title>Monoglobus pectinilyticus 14 draft genome.</title>
        <authorList>
            <person name="Kim C."/>
            <person name="Rosendale D.I."/>
            <person name="Kelly W.J."/>
            <person name="Tannock G.W."/>
            <person name="Patchett M.L."/>
            <person name="Jordens J.Z."/>
        </authorList>
    </citation>
    <scope>NUCLEOTIDE SEQUENCE [LARGE SCALE GENOMIC DNA]</scope>
    <source>
        <strain evidence="2 3">14</strain>
    </source>
</reference>
<dbReference type="Proteomes" id="UP000235589">
    <property type="component" value="Chromosome"/>
</dbReference>
<organism evidence="2 3">
    <name type="scientific">Monoglobus pectinilyticus</name>
    <dbReference type="NCBI Taxonomy" id="1981510"/>
    <lineage>
        <taxon>Bacteria</taxon>
        <taxon>Bacillati</taxon>
        <taxon>Bacillota</taxon>
        <taxon>Clostridia</taxon>
        <taxon>Monoglobales</taxon>
        <taxon>Monoglobaceae</taxon>
        <taxon>Monoglobus</taxon>
    </lineage>
</organism>
<protein>
    <submittedName>
        <fullName evidence="2">Uncharacterized protein</fullName>
    </submittedName>
</protein>
<feature type="transmembrane region" description="Helical" evidence="1">
    <location>
        <begin position="94"/>
        <end position="116"/>
    </location>
</feature>
<keyword evidence="1" id="KW-1133">Transmembrane helix</keyword>
<gene>
    <name evidence="2" type="ORF">B9O19_00965</name>
</gene>
<feature type="transmembrane region" description="Helical" evidence="1">
    <location>
        <begin position="128"/>
        <end position="149"/>
    </location>
</feature>
<dbReference type="AlphaFoldDB" id="A0A2K9P1J1"/>
<feature type="transmembrane region" description="Helical" evidence="1">
    <location>
        <begin position="21"/>
        <end position="44"/>
    </location>
</feature>
<keyword evidence="1" id="KW-0472">Membrane</keyword>
<evidence type="ECO:0000313" key="3">
    <source>
        <dbReference type="Proteomes" id="UP000235589"/>
    </source>
</evidence>